<organism evidence="2 3">
    <name type="scientific">Dactylosporangium sucinum</name>
    <dbReference type="NCBI Taxonomy" id="1424081"/>
    <lineage>
        <taxon>Bacteria</taxon>
        <taxon>Bacillati</taxon>
        <taxon>Actinomycetota</taxon>
        <taxon>Actinomycetes</taxon>
        <taxon>Micromonosporales</taxon>
        <taxon>Micromonosporaceae</taxon>
        <taxon>Dactylosporangium</taxon>
    </lineage>
</organism>
<dbReference type="EMBL" id="BMPI01000024">
    <property type="protein sequence ID" value="GGM41642.1"/>
    <property type="molecule type" value="Genomic_DNA"/>
</dbReference>
<dbReference type="NCBIfam" id="TIGR02532">
    <property type="entry name" value="IV_pilin_GFxxxE"/>
    <property type="match status" value="1"/>
</dbReference>
<dbReference type="InterPro" id="IPR012902">
    <property type="entry name" value="N_methyl_site"/>
</dbReference>
<reference evidence="2" key="2">
    <citation type="submission" date="2020-09" db="EMBL/GenBank/DDBJ databases">
        <authorList>
            <person name="Sun Q."/>
            <person name="Ohkuma M."/>
        </authorList>
    </citation>
    <scope>NUCLEOTIDE SEQUENCE</scope>
    <source>
        <strain evidence="2">JCM 19831</strain>
    </source>
</reference>
<dbReference type="SUPFAM" id="SSF49313">
    <property type="entry name" value="Cadherin-like"/>
    <property type="match status" value="2"/>
</dbReference>
<comment type="caution">
    <text evidence="2">The sequence shown here is derived from an EMBL/GenBank/DDBJ whole genome shotgun (WGS) entry which is preliminary data.</text>
</comment>
<name>A0A917WZ11_9ACTN</name>
<feature type="transmembrane region" description="Helical" evidence="1">
    <location>
        <begin position="20"/>
        <end position="39"/>
    </location>
</feature>
<dbReference type="GO" id="GO:0005975">
    <property type="term" value="P:carbohydrate metabolic process"/>
    <property type="evidence" value="ECO:0007669"/>
    <property type="project" value="UniProtKB-ARBA"/>
</dbReference>
<dbReference type="Gene3D" id="2.60.40.10">
    <property type="entry name" value="Immunoglobulins"/>
    <property type="match status" value="4"/>
</dbReference>
<gene>
    <name evidence="2" type="ORF">GCM10007977_048880</name>
</gene>
<evidence type="ECO:0000313" key="3">
    <source>
        <dbReference type="Proteomes" id="UP000642070"/>
    </source>
</evidence>
<dbReference type="Pfam" id="PF07963">
    <property type="entry name" value="N_methyl"/>
    <property type="match status" value="1"/>
</dbReference>
<dbReference type="GO" id="GO:0016020">
    <property type="term" value="C:membrane"/>
    <property type="evidence" value="ECO:0007669"/>
    <property type="project" value="InterPro"/>
</dbReference>
<keyword evidence="1" id="KW-1133">Transmembrane helix</keyword>
<keyword evidence="1" id="KW-0472">Membrane</keyword>
<keyword evidence="3" id="KW-1185">Reference proteome</keyword>
<sequence length="580" mass="60942">MPRRCREAPPGDAGFSLVETLTAIAVMGVVMTALTTFFVSANNTLNKERGLQMAVRYAHDGVEMVRALPPGSIIAGRSRREVEKQKALLQPTDENDRVAKALQRELQGVIETMDISAAIDTTVPEDEDNVDNNTLATVPETPEAPTNNVALQRYWFVGACSMPMPKLRREDEKKPHETPCVKGQNDPLKFWKVVVVVVWQDSRACTNAVCTYSTQTLVTQATSDPVFNPSVTVIPPLPDNPGNQFSDVGIPIREVRLTASSSSPPYGWTADNLPPGLGLTSDGVIRGTPSQKGVYVVRVIVQDQSSSNDASFNWTVNELPAAVPKNQTWDAGAAVSYTLPVTGGAPPFTWSATGLPAGLSLDPNTGVVSGASMVSGAAAGATVNVRVVDSYNQASTASFVWNTKVQVVGPAVLTPTKGAAYSARIEAGGGTGVNTYTASNLPAGLSIASDGTISGTATATSRFLATITVRDSNGVTNSKAVWVNVAASGADLRITLPTGPAERANPKGTQLTEWTATAAGGTGTYTWTPSGLPNGVSVTFNAEKATFKGTPSATGTFTVKLTVTDAAKTKSEFSFQWTIT</sequence>
<dbReference type="Proteomes" id="UP000642070">
    <property type="component" value="Unassembled WGS sequence"/>
</dbReference>
<dbReference type="PROSITE" id="PS00409">
    <property type="entry name" value="PROKAR_NTER_METHYL"/>
    <property type="match status" value="1"/>
</dbReference>
<evidence type="ECO:0000313" key="2">
    <source>
        <dbReference type="EMBL" id="GGM41642.1"/>
    </source>
</evidence>
<reference evidence="2" key="1">
    <citation type="journal article" date="2014" name="Int. J. Syst. Evol. Microbiol.">
        <title>Complete genome sequence of Corynebacterium casei LMG S-19264T (=DSM 44701T), isolated from a smear-ripened cheese.</title>
        <authorList>
            <consortium name="US DOE Joint Genome Institute (JGI-PGF)"/>
            <person name="Walter F."/>
            <person name="Albersmeier A."/>
            <person name="Kalinowski J."/>
            <person name="Ruckert C."/>
        </authorList>
    </citation>
    <scope>NUCLEOTIDE SEQUENCE</scope>
    <source>
        <strain evidence="2">JCM 19831</strain>
    </source>
</reference>
<dbReference type="InterPro" id="IPR015919">
    <property type="entry name" value="Cadherin-like_sf"/>
</dbReference>
<dbReference type="RefSeq" id="WP_190252244.1">
    <property type="nucleotide sequence ID" value="NZ_BMPI01000024.1"/>
</dbReference>
<evidence type="ECO:0000256" key="1">
    <source>
        <dbReference type="SAM" id="Phobius"/>
    </source>
</evidence>
<proteinExistence type="predicted"/>
<dbReference type="AlphaFoldDB" id="A0A917WZ11"/>
<dbReference type="Pfam" id="PF05345">
    <property type="entry name" value="He_PIG"/>
    <property type="match status" value="4"/>
</dbReference>
<dbReference type="InterPro" id="IPR013783">
    <property type="entry name" value="Ig-like_fold"/>
</dbReference>
<accession>A0A917WZ11</accession>
<protein>
    <recommendedName>
        <fullName evidence="4">Prepilin-type N-terminal cleavage/methylation domain-containing protein</fullName>
    </recommendedName>
</protein>
<evidence type="ECO:0008006" key="4">
    <source>
        <dbReference type="Google" id="ProtNLM"/>
    </source>
</evidence>
<keyword evidence="1" id="KW-0812">Transmembrane</keyword>
<dbReference type="GO" id="GO:0005509">
    <property type="term" value="F:calcium ion binding"/>
    <property type="evidence" value="ECO:0007669"/>
    <property type="project" value="InterPro"/>
</dbReference>